<reference evidence="1 2" key="1">
    <citation type="journal article" date="2016" name="Nat. Commun.">
        <title>Thousands of microbial genomes shed light on interconnected biogeochemical processes in an aquifer system.</title>
        <authorList>
            <person name="Anantharaman K."/>
            <person name="Brown C.T."/>
            <person name="Hug L.A."/>
            <person name="Sharon I."/>
            <person name="Castelle C.J."/>
            <person name="Probst A.J."/>
            <person name="Thomas B.C."/>
            <person name="Singh A."/>
            <person name="Wilkins M.J."/>
            <person name="Karaoz U."/>
            <person name="Brodie E.L."/>
            <person name="Williams K.H."/>
            <person name="Hubbard S.S."/>
            <person name="Banfield J.F."/>
        </authorList>
    </citation>
    <scope>NUCLEOTIDE SEQUENCE [LARGE SCALE GENOMIC DNA]</scope>
</reference>
<dbReference type="EMBL" id="MHMT01000012">
    <property type="protein sequence ID" value="OGZ32862.1"/>
    <property type="molecule type" value="Genomic_DNA"/>
</dbReference>
<name>A0A1G2F509_9BACT</name>
<protein>
    <recommendedName>
        <fullName evidence="3">DUF4367 domain-containing protein</fullName>
    </recommendedName>
</protein>
<comment type="caution">
    <text evidence="1">The sequence shown here is derived from an EMBL/GenBank/DDBJ whole genome shotgun (WGS) entry which is preliminary data.</text>
</comment>
<evidence type="ECO:0008006" key="3">
    <source>
        <dbReference type="Google" id="ProtNLM"/>
    </source>
</evidence>
<accession>A0A1G2F509</accession>
<evidence type="ECO:0000313" key="1">
    <source>
        <dbReference type="EMBL" id="OGZ32862.1"/>
    </source>
</evidence>
<dbReference type="Proteomes" id="UP000177810">
    <property type="component" value="Unassembled WGS sequence"/>
</dbReference>
<dbReference type="Gene3D" id="3.40.1000.10">
    <property type="entry name" value="Mog1/PsbP, alpha/beta/alpha sandwich"/>
    <property type="match status" value="1"/>
</dbReference>
<sequence>MLSGAIYFVFLNKNSLQSGQVSNGINEYQQVSGNEQTFKITPSDNKENSIYTDSQYRFSFEYPKDFTVTKFQEGEDGDTILVQYREQSEQVSTSINKYPDGSSFQIFISPFDEPGPLTKERILQDLPDLIIKNPEQRVLKNGAVALVFFSEEQSLGETREIWFIHNNHLYQITTNKELDGLVAKILETWRF</sequence>
<organism evidence="1 2">
    <name type="scientific">Candidatus Portnoybacteria bacterium RBG_13_40_8</name>
    <dbReference type="NCBI Taxonomy" id="1801990"/>
    <lineage>
        <taxon>Bacteria</taxon>
        <taxon>Candidatus Portnoyibacteriota</taxon>
    </lineage>
</organism>
<proteinExistence type="predicted"/>
<evidence type="ECO:0000313" key="2">
    <source>
        <dbReference type="Proteomes" id="UP000177810"/>
    </source>
</evidence>
<gene>
    <name evidence="1" type="ORF">A2V69_00610</name>
</gene>
<dbReference type="AlphaFoldDB" id="A0A1G2F509"/>